<feature type="region of interest" description="Disordered" evidence="1">
    <location>
        <begin position="19"/>
        <end position="40"/>
    </location>
</feature>
<proteinExistence type="predicted"/>
<evidence type="ECO:0000256" key="1">
    <source>
        <dbReference type="SAM" id="MobiDB-lite"/>
    </source>
</evidence>
<protein>
    <submittedName>
        <fullName evidence="2">Uncharacterized protein</fullName>
    </submittedName>
</protein>
<evidence type="ECO:0000313" key="2">
    <source>
        <dbReference type="EMBL" id="CAD8436068.1"/>
    </source>
</evidence>
<sequence length="166" mass="18959">MNVEIPYITKRARDLKEVSGNESETPVKRSKICSRSSDGKGENCSYSFNSRGGLFSRRIFDEPAQDDRKHRKNACSACLPRNCGRSLSFTGRESRPHTAYMHPDLELKSRCRIFHNRFLSASPDIDSLCYNFNTLKFTSQLLNPLTVHKPHPIRVTSPKEFHLISA</sequence>
<dbReference type="EMBL" id="HBEM01005479">
    <property type="protein sequence ID" value="CAD8436068.1"/>
    <property type="molecule type" value="Transcribed_RNA"/>
</dbReference>
<organism evidence="2">
    <name type="scientific">Amorphochlora amoebiformis</name>
    <dbReference type="NCBI Taxonomy" id="1561963"/>
    <lineage>
        <taxon>Eukaryota</taxon>
        <taxon>Sar</taxon>
        <taxon>Rhizaria</taxon>
        <taxon>Cercozoa</taxon>
        <taxon>Chlorarachniophyceae</taxon>
        <taxon>Amorphochlora</taxon>
    </lineage>
</organism>
<name>A0A7S0CX45_9EUKA</name>
<gene>
    <name evidence="2" type="ORF">LAMO00422_LOCUS3837</name>
</gene>
<dbReference type="AlphaFoldDB" id="A0A7S0CX45"/>
<reference evidence="2" key="1">
    <citation type="submission" date="2021-01" db="EMBL/GenBank/DDBJ databases">
        <authorList>
            <person name="Corre E."/>
            <person name="Pelletier E."/>
            <person name="Niang G."/>
            <person name="Scheremetjew M."/>
            <person name="Finn R."/>
            <person name="Kale V."/>
            <person name="Holt S."/>
            <person name="Cochrane G."/>
            <person name="Meng A."/>
            <person name="Brown T."/>
            <person name="Cohen L."/>
        </authorList>
    </citation>
    <scope>NUCLEOTIDE SEQUENCE</scope>
    <source>
        <strain evidence="2">CCMP2058</strain>
    </source>
</reference>
<accession>A0A7S0CX45</accession>